<organism evidence="1">
    <name type="scientific">marine sediment metagenome</name>
    <dbReference type="NCBI Taxonomy" id="412755"/>
    <lineage>
        <taxon>unclassified sequences</taxon>
        <taxon>metagenomes</taxon>
        <taxon>ecological metagenomes</taxon>
    </lineage>
</organism>
<protein>
    <submittedName>
        <fullName evidence="1">Uncharacterized protein</fullName>
    </submittedName>
</protein>
<dbReference type="AlphaFoldDB" id="X1MQK9"/>
<name>X1MQK9_9ZZZZ</name>
<comment type="caution">
    <text evidence="1">The sequence shown here is derived from an EMBL/GenBank/DDBJ whole genome shotgun (WGS) entry which is preliminary data.</text>
</comment>
<gene>
    <name evidence="1" type="ORF">S06H3_37019</name>
</gene>
<feature type="non-terminal residue" evidence="1">
    <location>
        <position position="1"/>
    </location>
</feature>
<dbReference type="EMBL" id="BARV01022455">
    <property type="protein sequence ID" value="GAI20331.1"/>
    <property type="molecule type" value="Genomic_DNA"/>
</dbReference>
<evidence type="ECO:0000313" key="1">
    <source>
        <dbReference type="EMBL" id="GAI20331.1"/>
    </source>
</evidence>
<accession>X1MQK9</accession>
<proteinExistence type="predicted"/>
<reference evidence="1" key="1">
    <citation type="journal article" date="2014" name="Front. Microbiol.">
        <title>High frequency of phylogenetically diverse reductive dehalogenase-homologous genes in deep subseafloor sedimentary metagenomes.</title>
        <authorList>
            <person name="Kawai M."/>
            <person name="Futagami T."/>
            <person name="Toyoda A."/>
            <person name="Takaki Y."/>
            <person name="Nishi S."/>
            <person name="Hori S."/>
            <person name="Arai W."/>
            <person name="Tsubouchi T."/>
            <person name="Morono Y."/>
            <person name="Uchiyama I."/>
            <person name="Ito T."/>
            <person name="Fujiyama A."/>
            <person name="Inagaki F."/>
            <person name="Takami H."/>
        </authorList>
    </citation>
    <scope>NUCLEOTIDE SEQUENCE</scope>
    <source>
        <strain evidence="1">Expedition CK06-06</strain>
    </source>
</reference>
<sequence>QKWKNKKSLHLKTKFNSVDAEEIGITLSPKALTS</sequence>